<gene>
    <name evidence="4" type="ORF">Afil01_54220</name>
</gene>
<dbReference type="PANTHER" id="PTHR13789">
    <property type="entry name" value="MONOOXYGENASE"/>
    <property type="match status" value="1"/>
</dbReference>
<dbReference type="Proteomes" id="UP001165079">
    <property type="component" value="Unassembled WGS sequence"/>
</dbReference>
<dbReference type="AlphaFoldDB" id="A0A9W6WDA5"/>
<dbReference type="InterPro" id="IPR050493">
    <property type="entry name" value="FAD-dep_Monooxygenase_BioMet"/>
</dbReference>
<dbReference type="GO" id="GO:0071949">
    <property type="term" value="F:FAD binding"/>
    <property type="evidence" value="ECO:0007669"/>
    <property type="project" value="InterPro"/>
</dbReference>
<evidence type="ECO:0000256" key="2">
    <source>
        <dbReference type="ARBA" id="ARBA00023033"/>
    </source>
</evidence>
<keyword evidence="5" id="KW-1185">Reference proteome</keyword>
<feature type="domain" description="FAD-binding" evidence="3">
    <location>
        <begin position="260"/>
        <end position="318"/>
    </location>
</feature>
<dbReference type="RefSeq" id="WP_285665851.1">
    <property type="nucleotide sequence ID" value="NZ_BSTX01000004.1"/>
</dbReference>
<reference evidence="4" key="1">
    <citation type="submission" date="2023-03" db="EMBL/GenBank/DDBJ databases">
        <title>Actinorhabdospora filicis NBRC 111898.</title>
        <authorList>
            <person name="Ichikawa N."/>
            <person name="Sato H."/>
            <person name="Tonouchi N."/>
        </authorList>
    </citation>
    <scope>NUCLEOTIDE SEQUENCE</scope>
    <source>
        <strain evidence="4">NBRC 111898</strain>
    </source>
</reference>
<dbReference type="Pfam" id="PF01494">
    <property type="entry name" value="FAD_binding_3"/>
    <property type="match status" value="2"/>
</dbReference>
<organism evidence="4 5">
    <name type="scientific">Actinorhabdospora filicis</name>
    <dbReference type="NCBI Taxonomy" id="1785913"/>
    <lineage>
        <taxon>Bacteria</taxon>
        <taxon>Bacillati</taxon>
        <taxon>Actinomycetota</taxon>
        <taxon>Actinomycetes</taxon>
        <taxon>Micromonosporales</taxon>
        <taxon>Micromonosporaceae</taxon>
        <taxon>Actinorhabdospora</taxon>
    </lineage>
</organism>
<proteinExistence type="predicted"/>
<feature type="domain" description="FAD-binding" evidence="3">
    <location>
        <begin position="3"/>
        <end position="156"/>
    </location>
</feature>
<dbReference type="Gene3D" id="3.50.50.60">
    <property type="entry name" value="FAD/NAD(P)-binding domain"/>
    <property type="match status" value="1"/>
</dbReference>
<accession>A0A9W6WDA5</accession>
<keyword evidence="1" id="KW-0560">Oxidoreductase</keyword>
<dbReference type="InterPro" id="IPR002938">
    <property type="entry name" value="FAD-bd"/>
</dbReference>
<dbReference type="PANTHER" id="PTHR13789:SF309">
    <property type="entry name" value="PUTATIVE (AFU_ORTHOLOGUE AFUA_6G14510)-RELATED"/>
    <property type="match status" value="1"/>
</dbReference>
<evidence type="ECO:0000313" key="4">
    <source>
        <dbReference type="EMBL" id="GLZ80615.1"/>
    </source>
</evidence>
<dbReference type="GO" id="GO:0004497">
    <property type="term" value="F:monooxygenase activity"/>
    <property type="evidence" value="ECO:0007669"/>
    <property type="project" value="UniProtKB-KW"/>
</dbReference>
<dbReference type="EMBL" id="BSTX01000004">
    <property type="protein sequence ID" value="GLZ80615.1"/>
    <property type="molecule type" value="Genomic_DNA"/>
</dbReference>
<dbReference type="InterPro" id="IPR036188">
    <property type="entry name" value="FAD/NAD-bd_sf"/>
</dbReference>
<keyword evidence="2 4" id="KW-0503">Monooxygenase</keyword>
<name>A0A9W6WDA5_9ACTN</name>
<dbReference type="SUPFAM" id="SSF51905">
    <property type="entry name" value="FAD/NAD(P)-binding domain"/>
    <property type="match status" value="1"/>
</dbReference>
<protein>
    <submittedName>
        <fullName evidence="4">Monooxygenase</fullName>
    </submittedName>
</protein>
<sequence length="363" mass="37972">MRALVIGGGIGGLTAGVALNKAGIETTVLERTSRLEPIGSGISLWPNAFAALDAVGVGDAVRAAGTPQVNSAIRDHHGKVLIPDANHHGDLYVLHRALLSEALEAALPAGALRLNSEVGAVRANRDGVEVDTAHGTERADVLIAADGIWSRVRTALWDAPAPVYSGASAWRMISDLPDLPISGESWGDKARFGYTRLPGGKVYAFADLAVPAGGHENDLAQRYAGWHAPIGEILAAADPASLIRHDIHHLPPLASFVDGTGRVALLGDAAHAMTPDLGQGAGQAMEDAVTLAACLRRDGVAGLWSYDDARRARVQGVAADSLRLCRLFTALPGWAARLALRSAPKSSMEKRMGALLGWRAPVL</sequence>
<evidence type="ECO:0000313" key="5">
    <source>
        <dbReference type="Proteomes" id="UP001165079"/>
    </source>
</evidence>
<comment type="caution">
    <text evidence="4">The sequence shown here is derived from an EMBL/GenBank/DDBJ whole genome shotgun (WGS) entry which is preliminary data.</text>
</comment>
<evidence type="ECO:0000256" key="1">
    <source>
        <dbReference type="ARBA" id="ARBA00023002"/>
    </source>
</evidence>
<evidence type="ECO:0000259" key="3">
    <source>
        <dbReference type="Pfam" id="PF01494"/>
    </source>
</evidence>
<dbReference type="PRINTS" id="PR00420">
    <property type="entry name" value="RNGMNOXGNASE"/>
</dbReference>